<keyword evidence="14" id="KW-0560">Oxidoreductase</keyword>
<feature type="transmembrane region" description="Helical" evidence="12">
    <location>
        <begin position="417"/>
        <end position="438"/>
    </location>
</feature>
<evidence type="ECO:0000256" key="5">
    <source>
        <dbReference type="ARBA" id="ARBA00022989"/>
    </source>
</evidence>
<evidence type="ECO:0000313" key="14">
    <source>
        <dbReference type="EMBL" id="VFP85645.1"/>
    </source>
</evidence>
<dbReference type="PRINTS" id="PR01437">
    <property type="entry name" value="NUOXDRDTASE4"/>
</dbReference>
<dbReference type="Proteomes" id="UP000294343">
    <property type="component" value="Chromosome"/>
</dbReference>
<dbReference type="GO" id="GO:0048039">
    <property type="term" value="F:ubiquinone binding"/>
    <property type="evidence" value="ECO:0007669"/>
    <property type="project" value="TreeGrafter"/>
</dbReference>
<organism evidence="14 15">
    <name type="scientific">Candidatus Erwinia haradaeae</name>
    <dbReference type="NCBI Taxonomy" id="1922217"/>
    <lineage>
        <taxon>Bacteria</taxon>
        <taxon>Pseudomonadati</taxon>
        <taxon>Pseudomonadota</taxon>
        <taxon>Gammaproteobacteria</taxon>
        <taxon>Enterobacterales</taxon>
        <taxon>Erwiniaceae</taxon>
        <taxon>Erwinia</taxon>
    </lineage>
</organism>
<dbReference type="NCBIfam" id="NF004498">
    <property type="entry name" value="PRK05846.1-1"/>
    <property type="match status" value="1"/>
</dbReference>
<feature type="transmembrane region" description="Helical" evidence="12">
    <location>
        <begin position="222"/>
        <end position="244"/>
    </location>
</feature>
<dbReference type="OrthoDB" id="9768329at2"/>
<dbReference type="GO" id="GO:0042773">
    <property type="term" value="P:ATP synthesis coupled electron transport"/>
    <property type="evidence" value="ECO:0007669"/>
    <property type="project" value="InterPro"/>
</dbReference>
<feature type="transmembrane region" description="Helical" evidence="12">
    <location>
        <begin position="30"/>
        <end position="50"/>
    </location>
</feature>
<feature type="transmembrane region" description="Helical" evidence="12">
    <location>
        <begin position="120"/>
        <end position="153"/>
    </location>
</feature>
<dbReference type="GO" id="GO:0015990">
    <property type="term" value="P:electron transport coupled proton transport"/>
    <property type="evidence" value="ECO:0007669"/>
    <property type="project" value="TreeGrafter"/>
</dbReference>
<feature type="domain" description="NADH:quinone oxidoreductase/Mrp antiporter transmembrane" evidence="13">
    <location>
        <begin position="133"/>
        <end position="429"/>
    </location>
</feature>
<comment type="subunit">
    <text evidence="8">Composed of 13 different subunits. Subunits NuoA, H, J, K, L, M, N constitute the membrane sector of the complex.</text>
</comment>
<keyword evidence="4 11" id="KW-0812">Transmembrane</keyword>
<evidence type="ECO:0000256" key="12">
    <source>
        <dbReference type="SAM" id="Phobius"/>
    </source>
</evidence>
<dbReference type="GO" id="GO:0003954">
    <property type="term" value="F:NADH dehydrogenase activity"/>
    <property type="evidence" value="ECO:0007669"/>
    <property type="project" value="TreeGrafter"/>
</dbReference>
<dbReference type="InterPro" id="IPR010227">
    <property type="entry name" value="NADH_Q_OxRdtase_chainM/4"/>
</dbReference>
<feature type="transmembrane region" description="Helical" evidence="12">
    <location>
        <begin position="174"/>
        <end position="198"/>
    </location>
</feature>
<evidence type="ECO:0000256" key="8">
    <source>
        <dbReference type="ARBA" id="ARBA00025811"/>
    </source>
</evidence>
<accession>A0A451DG86</accession>
<protein>
    <recommendedName>
        <fullName evidence="3">NADH-quinone oxidoreductase subunit M</fullName>
    </recommendedName>
    <alternativeName>
        <fullName evidence="9">NADH dehydrogenase I subunit M</fullName>
    </alternativeName>
    <alternativeName>
        <fullName evidence="10">NDH-1 subunit M</fullName>
    </alternativeName>
</protein>
<comment type="similarity">
    <text evidence="2">Belongs to the complex I subunit 4 family.</text>
</comment>
<feature type="transmembrane region" description="Helical" evidence="12">
    <location>
        <begin position="342"/>
        <end position="363"/>
    </location>
</feature>
<dbReference type="NCBIfam" id="TIGR01972">
    <property type="entry name" value="NDH_I_M"/>
    <property type="match status" value="1"/>
</dbReference>
<reference evidence="14 15" key="1">
    <citation type="submission" date="2019-02" db="EMBL/GenBank/DDBJ databases">
        <authorList>
            <person name="Manzano-Marin A."/>
            <person name="Manzano-Marin A."/>
        </authorList>
    </citation>
    <scope>NUCLEOTIDE SEQUENCE [LARGE SCALE GENOMIC DNA]</scope>
    <source>
        <strain evidence="14 15">ErCipseudotsugae</strain>
    </source>
</reference>
<dbReference type="PANTHER" id="PTHR43507">
    <property type="entry name" value="NADH-UBIQUINONE OXIDOREDUCTASE CHAIN 4"/>
    <property type="match status" value="1"/>
</dbReference>
<proteinExistence type="inferred from homology"/>
<dbReference type="EMBL" id="LR217730">
    <property type="protein sequence ID" value="VFP85645.1"/>
    <property type="molecule type" value="Genomic_DNA"/>
</dbReference>
<feature type="transmembrane region" description="Helical" evidence="12">
    <location>
        <begin position="314"/>
        <end position="336"/>
    </location>
</feature>
<evidence type="ECO:0000256" key="1">
    <source>
        <dbReference type="ARBA" id="ARBA00004127"/>
    </source>
</evidence>
<evidence type="ECO:0000313" key="15">
    <source>
        <dbReference type="Proteomes" id="UP000294343"/>
    </source>
</evidence>
<evidence type="ECO:0000256" key="6">
    <source>
        <dbReference type="ARBA" id="ARBA00023136"/>
    </source>
</evidence>
<evidence type="ECO:0000256" key="7">
    <source>
        <dbReference type="ARBA" id="ARBA00025189"/>
    </source>
</evidence>
<feature type="transmembrane region" description="Helical" evidence="12">
    <location>
        <begin position="383"/>
        <end position="405"/>
    </location>
</feature>
<dbReference type="GO" id="GO:0012505">
    <property type="term" value="C:endomembrane system"/>
    <property type="evidence" value="ECO:0007669"/>
    <property type="project" value="UniProtKB-SubCell"/>
</dbReference>
<dbReference type="InterPro" id="IPR003918">
    <property type="entry name" value="NADH_UbQ_OxRdtase"/>
</dbReference>
<dbReference type="PANTHER" id="PTHR43507:SF1">
    <property type="entry name" value="NADH-UBIQUINONE OXIDOREDUCTASE CHAIN 4"/>
    <property type="match status" value="1"/>
</dbReference>
<dbReference type="GO" id="GO:0008137">
    <property type="term" value="F:NADH dehydrogenase (ubiquinone) activity"/>
    <property type="evidence" value="ECO:0007669"/>
    <property type="project" value="InterPro"/>
</dbReference>
<sequence>MLLPWLVTLPFIGGLISCFSEHFGTKKPRWIALITMGLTLVLSLICGMYGEHELSQIHSGLQWQSQFSVPWIPRFGITFSLAVDGLSLLMVILTSLLGFLAILSSWREINKCHGLFHLNLLWLLGGVIGVFLAIDLFLFFFFWEMMLVPMYFLISLWGNKSADGKDRISAATKFFIYTQVSGLLMLMAIIGLVFVHFISTGDLTFHYESLLQTPMSLRVEQVLMMGFFIAFAVKIPVVPLHGWLQDVHNCSPTAGSVELAGIVLKTATYGLLRFALPLFPHASAIFAPTAMWLGIIGIFYGAWMAFSQNDIRRLLACTSISHMGFLLIAIYTGNLIAYQGVVIHMISHGLSAAALFIIAGQLYERLHTCDMRYMGGLWSRIKWLPGLSLFFAVANLGLPGTGNFIGEFMIFIGGFDIAPWIIIIATSSLVFSAIYSLIMMQKTYYGKSKSEVPLYEMSSRELTIILVLLFLLIFLGLYPQPILDTSYVAMGNIQKLFNTTILTIRP</sequence>
<comment type="function">
    <text evidence="7">NDH-1 shuttles electrons from NADH, via FMN and iron-sulfur (Fe-S) centers, to quinones in the respiratory chain. Couples the redox reaction to proton translocation (for every two electrons transferred, four hydrogen ions are translocated across the cytoplasmic membrane), and thus conserves the redox energy in a proton gradient.</text>
</comment>
<evidence type="ECO:0000259" key="13">
    <source>
        <dbReference type="Pfam" id="PF00361"/>
    </source>
</evidence>
<evidence type="ECO:0000256" key="4">
    <source>
        <dbReference type="ARBA" id="ARBA00022692"/>
    </source>
</evidence>
<evidence type="ECO:0000256" key="11">
    <source>
        <dbReference type="RuleBase" id="RU000320"/>
    </source>
</evidence>
<comment type="subcellular location">
    <subcellularLocation>
        <location evidence="1">Endomembrane system</location>
        <topology evidence="1">Multi-pass membrane protein</topology>
    </subcellularLocation>
    <subcellularLocation>
        <location evidence="11">Membrane</location>
        <topology evidence="11">Multi-pass membrane protein</topology>
    </subcellularLocation>
</comment>
<feature type="transmembrane region" description="Helical" evidence="12">
    <location>
        <begin position="459"/>
        <end position="478"/>
    </location>
</feature>
<evidence type="ECO:0000256" key="2">
    <source>
        <dbReference type="ARBA" id="ARBA00009025"/>
    </source>
</evidence>
<evidence type="ECO:0000256" key="9">
    <source>
        <dbReference type="ARBA" id="ARBA00031584"/>
    </source>
</evidence>
<dbReference type="Pfam" id="PF00361">
    <property type="entry name" value="Proton_antipo_M"/>
    <property type="match status" value="1"/>
</dbReference>
<feature type="transmembrane region" description="Helical" evidence="12">
    <location>
        <begin position="71"/>
        <end position="100"/>
    </location>
</feature>
<gene>
    <name evidence="14" type="primary">nuoM</name>
    <name evidence="14" type="ORF">ERCIPSPA2889_065</name>
</gene>
<evidence type="ECO:0000256" key="3">
    <source>
        <dbReference type="ARBA" id="ARBA00019906"/>
    </source>
</evidence>
<evidence type="ECO:0000256" key="10">
    <source>
        <dbReference type="ARBA" id="ARBA00032798"/>
    </source>
</evidence>
<feature type="transmembrane region" description="Helical" evidence="12">
    <location>
        <begin position="282"/>
        <end position="302"/>
    </location>
</feature>
<dbReference type="AlphaFoldDB" id="A0A451DG86"/>
<dbReference type="InterPro" id="IPR001750">
    <property type="entry name" value="ND/Mrp_TM"/>
</dbReference>
<keyword evidence="5 12" id="KW-1133">Transmembrane helix</keyword>
<dbReference type="GO" id="GO:0016020">
    <property type="term" value="C:membrane"/>
    <property type="evidence" value="ECO:0007669"/>
    <property type="project" value="UniProtKB-SubCell"/>
</dbReference>
<dbReference type="RefSeq" id="WP_157988903.1">
    <property type="nucleotide sequence ID" value="NZ_LR217730.1"/>
</dbReference>
<keyword evidence="6 12" id="KW-0472">Membrane</keyword>
<name>A0A451DG86_9GAMM</name>